<sequence>MRLFYFLFLISFSVIAQNPKLGVTITSIKTEDISASNTEYHINYQIENKTSEELSFFLLPNALIANTASSLTLYPVYRMHQNGVFEDMDGPFFEYETEDELEYAKIEDKTSDEAKKLAKNFQTKQAIVAMDYYKKYKDNGGTSEDFQWVYYRQKLLNNIIVLKPKETKSFTIKTLWNKNRFIKNDDLEFYLDENNTIEIELILDLKTNLFKDQLSEEDLAKINANPNFIRGDFVSNRMKIDFKE</sequence>
<evidence type="ECO:0000256" key="1">
    <source>
        <dbReference type="SAM" id="SignalP"/>
    </source>
</evidence>
<gene>
    <name evidence="2" type="ORF">LG45_13670</name>
</gene>
<organism evidence="2 3">
    <name type="scientific">Flavobacterium aquatile LMG 4008 = ATCC 11947</name>
    <dbReference type="NCBI Taxonomy" id="1453498"/>
    <lineage>
        <taxon>Bacteria</taxon>
        <taxon>Pseudomonadati</taxon>
        <taxon>Bacteroidota</taxon>
        <taxon>Flavobacteriia</taxon>
        <taxon>Flavobacteriales</taxon>
        <taxon>Flavobacteriaceae</taxon>
        <taxon>Flavobacterium</taxon>
    </lineage>
</organism>
<accession>A0A095SRQ1</accession>
<dbReference type="AlphaFoldDB" id="A0A095SRQ1"/>
<dbReference type="STRING" id="1453498.LG45_13670"/>
<dbReference type="RefSeq" id="WP_035127967.1">
    <property type="nucleotide sequence ID" value="NZ_JRHH01000005.1"/>
</dbReference>
<evidence type="ECO:0008006" key="4">
    <source>
        <dbReference type="Google" id="ProtNLM"/>
    </source>
</evidence>
<proteinExistence type="predicted"/>
<keyword evidence="1" id="KW-0732">Signal</keyword>
<reference evidence="2 3" key="1">
    <citation type="submission" date="2014-09" db="EMBL/GenBank/DDBJ databases">
        <title>Whole Genome Shotgun of Flavobacterium aquatile LMG 4008.</title>
        <authorList>
            <person name="Gale A.N."/>
            <person name="Pipes S.E."/>
            <person name="Newman J.D."/>
        </authorList>
    </citation>
    <scope>NUCLEOTIDE SEQUENCE [LARGE SCALE GENOMIC DNA]</scope>
    <source>
        <strain evidence="2 3">LMG 4008</strain>
    </source>
</reference>
<dbReference type="eggNOG" id="ENOG5030YRW">
    <property type="taxonomic scope" value="Bacteria"/>
</dbReference>
<feature type="chain" id="PRO_5001917928" description="DUF4424 domain-containing protein" evidence="1">
    <location>
        <begin position="17"/>
        <end position="244"/>
    </location>
</feature>
<name>A0A095SRQ1_9FLAO</name>
<keyword evidence="3" id="KW-1185">Reference proteome</keyword>
<comment type="caution">
    <text evidence="2">The sequence shown here is derived from an EMBL/GenBank/DDBJ whole genome shotgun (WGS) entry which is preliminary data.</text>
</comment>
<dbReference type="OrthoDB" id="1336156at2"/>
<feature type="signal peptide" evidence="1">
    <location>
        <begin position="1"/>
        <end position="16"/>
    </location>
</feature>
<dbReference type="EMBL" id="JRHH01000005">
    <property type="protein sequence ID" value="KGD67267.1"/>
    <property type="molecule type" value="Genomic_DNA"/>
</dbReference>
<protein>
    <recommendedName>
        <fullName evidence="4">DUF4424 domain-containing protein</fullName>
    </recommendedName>
</protein>
<evidence type="ECO:0000313" key="2">
    <source>
        <dbReference type="EMBL" id="KGD67267.1"/>
    </source>
</evidence>
<evidence type="ECO:0000313" key="3">
    <source>
        <dbReference type="Proteomes" id="UP000029554"/>
    </source>
</evidence>
<dbReference type="Proteomes" id="UP000029554">
    <property type="component" value="Unassembled WGS sequence"/>
</dbReference>